<dbReference type="Proteomes" id="UP000218554">
    <property type="component" value="Chromosome"/>
</dbReference>
<organism evidence="2 3">
    <name type="scientific">Metapseudomonas furukawaii</name>
    <name type="common">Pseudomonas furukawaii</name>
    <dbReference type="NCBI Taxonomy" id="1149133"/>
    <lineage>
        <taxon>Bacteria</taxon>
        <taxon>Pseudomonadati</taxon>
        <taxon>Pseudomonadota</taxon>
        <taxon>Gammaproteobacteria</taxon>
        <taxon>Pseudomonadales</taxon>
        <taxon>Pseudomonadaceae</taxon>
        <taxon>Metapseudomonas</taxon>
    </lineage>
</organism>
<reference evidence="3" key="1">
    <citation type="submission" date="2015-05" db="EMBL/GenBank/DDBJ databases">
        <title>Draft genome sequencing of a biphenyl-degrading bacterium, Pseudomonas balearica KF707 (=NBRC110670).</title>
        <authorList>
            <person name="Kimura N."/>
            <person name="Hirose J."/>
            <person name="Watanabe T."/>
            <person name="Suenaga H."/>
            <person name="Fujihara H."/>
            <person name="Noguchi M."/>
            <person name="Hashimoto M."/>
            <person name="Shimodaira J."/>
            <person name="Tsuchikane K."/>
            <person name="Hosoyama A."/>
            <person name="Yamazoe A."/>
            <person name="Fujita N."/>
            <person name="Furukawa K."/>
        </authorList>
    </citation>
    <scope>NUCLEOTIDE SEQUENCE [LARGE SCALE GENOMIC DNA]</scope>
    <source>
        <strain evidence="3">DSM 10086 / NBRC 110670 / KF707</strain>
    </source>
</reference>
<feature type="region of interest" description="Disordered" evidence="1">
    <location>
        <begin position="39"/>
        <end position="74"/>
    </location>
</feature>
<dbReference type="AlphaFoldDB" id="A0AAD1C2D9"/>
<keyword evidence="3" id="KW-1185">Reference proteome</keyword>
<sequence>MTLAEERAAIRTGVTAARTSTLRRDLNSLETQRRQVQALNTLERKGARPSTKGRGTWDPARATTGTGGGIASPLTETSYYDRTHWAERTLLSSDGLLSFRVQPIKEITQRDANDAEVKQVFADPSVTP</sequence>
<dbReference type="RefSeq" id="WP_004421269.1">
    <property type="nucleotide sequence ID" value="NZ_AJMR01000099.1"/>
</dbReference>
<reference evidence="2 3" key="2">
    <citation type="journal article" date="2017" name="Int. J. Syst. Evol. Microbiol.">
        <title>Pseudomonas furukawaii sp. nov., a polychlorinated biphenyl-degrading bacterium isolated from biphenyl-contaminated soil in Japan.</title>
        <authorList>
            <person name="Kimura N."/>
            <person name="Watanabe T."/>
            <person name="Suenaga H."/>
            <person name="Fujihara H."/>
            <person name="Futagami T."/>
            <person name="Goto M."/>
            <person name="Hanada S."/>
            <person name="Hirose J."/>
        </authorList>
    </citation>
    <scope>NUCLEOTIDE SEQUENCE [LARGE SCALE GENOMIC DNA]</scope>
    <source>
        <strain evidence="3">DSM 10086 / NBRC 110670 / KF707</strain>
    </source>
</reference>
<name>A0AAD1C2D9_METFU</name>
<accession>A0AAD1C2D9</accession>
<protein>
    <submittedName>
        <fullName evidence="2">Uncharacterized protein</fullName>
    </submittedName>
</protein>
<gene>
    <name evidence="2" type="ORF">KF707C_44380</name>
</gene>
<evidence type="ECO:0000313" key="2">
    <source>
        <dbReference type="EMBL" id="BAU76126.1"/>
    </source>
</evidence>
<dbReference type="KEGG" id="pfuw:KF707C_44380"/>
<proteinExistence type="predicted"/>
<evidence type="ECO:0000313" key="3">
    <source>
        <dbReference type="Proteomes" id="UP000218554"/>
    </source>
</evidence>
<evidence type="ECO:0000256" key="1">
    <source>
        <dbReference type="SAM" id="MobiDB-lite"/>
    </source>
</evidence>
<dbReference type="EMBL" id="AP014862">
    <property type="protein sequence ID" value="BAU76126.1"/>
    <property type="molecule type" value="Genomic_DNA"/>
</dbReference>